<dbReference type="SUPFAM" id="SSF48613">
    <property type="entry name" value="Heme oxygenase-like"/>
    <property type="match status" value="1"/>
</dbReference>
<dbReference type="RefSeq" id="WP_276093379.1">
    <property type="nucleotide sequence ID" value="NZ_JARJBC010000005.1"/>
</dbReference>
<sequence length="336" mass="36924">MGVSLRAEAGAVAAPKARGELSEALFSAWRTQGTLPRLPDPAPGVDAFGEDVQLALYACYELHYRGFDRVPAEREWDPELLRFRGALESRFLDAMREHIGSPADHRELLGELLTEPPDGTGASHFLLKQGTLEQFREYVVHRSAYHLKEADPQAWVIPRLRGHAKAALVAIEFDEYGGGRGECLHARLFAEMMDALGLDPAYGRYADWIPAPALAVVNMMSLFGLHRAWRGALVGQFATVEVTSSPGAARLAAALERLGIGPAGLRFYREHIEADAVHEQLVRREVIDPLLAAEPHLAQQVAFGIAATCLLEQRLADHLLSAWHRGQSSLRAPLPV</sequence>
<name>A0ABT5ZJX2_9ACTN</name>
<comment type="caution">
    <text evidence="1">The sequence shown here is derived from an EMBL/GenBank/DDBJ whole genome shotgun (WGS) entry which is preliminary data.</text>
</comment>
<dbReference type="Pfam" id="PF14518">
    <property type="entry name" value="Haem_oxygenas_2"/>
    <property type="match status" value="1"/>
</dbReference>
<gene>
    <name evidence="1" type="ORF">P3G67_11665</name>
</gene>
<proteinExistence type="predicted"/>
<evidence type="ECO:0000313" key="2">
    <source>
        <dbReference type="Proteomes" id="UP001216579"/>
    </source>
</evidence>
<organism evidence="1 2">
    <name type="scientific">Streptomyces silvisoli</name>
    <dbReference type="NCBI Taxonomy" id="3034235"/>
    <lineage>
        <taxon>Bacteria</taxon>
        <taxon>Bacillati</taxon>
        <taxon>Actinomycetota</taxon>
        <taxon>Actinomycetes</taxon>
        <taxon>Kitasatosporales</taxon>
        <taxon>Streptomycetaceae</taxon>
        <taxon>Streptomyces</taxon>
    </lineage>
</organism>
<dbReference type="Gene3D" id="1.20.910.10">
    <property type="entry name" value="Heme oxygenase-like"/>
    <property type="match status" value="1"/>
</dbReference>
<keyword evidence="2" id="KW-1185">Reference proteome</keyword>
<dbReference type="InterPro" id="IPR016084">
    <property type="entry name" value="Haem_Oase-like_multi-hlx"/>
</dbReference>
<dbReference type="Proteomes" id="UP001216579">
    <property type="component" value="Unassembled WGS sequence"/>
</dbReference>
<reference evidence="1 2" key="1">
    <citation type="submission" date="2023-03" db="EMBL/GenBank/DDBJ databases">
        <title>Draft genome sequence of Streptomyces sp. RB6PN23 isolated from peat swamp forest in Thailand.</title>
        <authorList>
            <person name="Klaysubun C."/>
            <person name="Duangmal K."/>
        </authorList>
    </citation>
    <scope>NUCLEOTIDE SEQUENCE [LARGE SCALE GENOMIC DNA]</scope>
    <source>
        <strain evidence="1 2">RB6PN23</strain>
    </source>
</reference>
<protein>
    <submittedName>
        <fullName evidence="1">Iron-containing redox enzyme family protein</fullName>
    </submittedName>
</protein>
<accession>A0ABT5ZJX2</accession>
<dbReference type="SMART" id="SM01236">
    <property type="entry name" value="Haem_oxygenase_2"/>
    <property type="match status" value="1"/>
</dbReference>
<evidence type="ECO:0000313" key="1">
    <source>
        <dbReference type="EMBL" id="MDF3289884.1"/>
    </source>
</evidence>
<dbReference type="EMBL" id="JARJBC010000005">
    <property type="protein sequence ID" value="MDF3289884.1"/>
    <property type="molecule type" value="Genomic_DNA"/>
</dbReference>